<keyword evidence="1" id="KW-0472">Membrane</keyword>
<dbReference type="RefSeq" id="WP_311596492.1">
    <property type="nucleotide sequence ID" value="NZ_JAVREM010000004.1"/>
</dbReference>
<sequence>MSFWAEIATQSLGALAGTLVGGAITVLVARWQTNRSIAAQATLATAEHAASLRLDQVSQDRARSTDAARTLLERLADLYAWLPSLPDVSAETPYLSCHARDQCRHAMESLRRGMITDLYAISDHMTRERYRELVRLAYDVGWREVGSGNRE</sequence>
<evidence type="ECO:0000313" key="3">
    <source>
        <dbReference type="Proteomes" id="UP001183420"/>
    </source>
</evidence>
<name>A0ABU2LKP4_9ACTN</name>
<protein>
    <recommendedName>
        <fullName evidence="4">DUF4760 domain-containing protein</fullName>
    </recommendedName>
</protein>
<keyword evidence="1" id="KW-1133">Transmembrane helix</keyword>
<feature type="transmembrane region" description="Helical" evidence="1">
    <location>
        <begin position="12"/>
        <end position="31"/>
    </location>
</feature>
<accession>A0ABU2LKP4</accession>
<evidence type="ECO:0000256" key="1">
    <source>
        <dbReference type="SAM" id="Phobius"/>
    </source>
</evidence>
<gene>
    <name evidence="2" type="ORF">RNC47_06990</name>
</gene>
<keyword evidence="3" id="KW-1185">Reference proteome</keyword>
<organism evidence="2 3">
    <name type="scientific">Streptomyces millisiae</name>
    <dbReference type="NCBI Taxonomy" id="3075542"/>
    <lineage>
        <taxon>Bacteria</taxon>
        <taxon>Bacillati</taxon>
        <taxon>Actinomycetota</taxon>
        <taxon>Actinomycetes</taxon>
        <taxon>Kitasatosporales</taxon>
        <taxon>Streptomycetaceae</taxon>
        <taxon>Streptomyces</taxon>
    </lineage>
</organism>
<evidence type="ECO:0008006" key="4">
    <source>
        <dbReference type="Google" id="ProtNLM"/>
    </source>
</evidence>
<reference evidence="3" key="1">
    <citation type="submission" date="2023-07" db="EMBL/GenBank/DDBJ databases">
        <title>30 novel species of actinomycetes from the DSMZ collection.</title>
        <authorList>
            <person name="Nouioui I."/>
        </authorList>
    </citation>
    <scope>NUCLEOTIDE SEQUENCE [LARGE SCALE GENOMIC DNA]</scope>
    <source>
        <strain evidence="3">DSM 44918</strain>
    </source>
</reference>
<proteinExistence type="predicted"/>
<comment type="caution">
    <text evidence="2">The sequence shown here is derived from an EMBL/GenBank/DDBJ whole genome shotgun (WGS) entry which is preliminary data.</text>
</comment>
<dbReference type="EMBL" id="JAVREM010000004">
    <property type="protein sequence ID" value="MDT0318080.1"/>
    <property type="molecule type" value="Genomic_DNA"/>
</dbReference>
<evidence type="ECO:0000313" key="2">
    <source>
        <dbReference type="EMBL" id="MDT0318080.1"/>
    </source>
</evidence>
<dbReference type="Proteomes" id="UP001183420">
    <property type="component" value="Unassembled WGS sequence"/>
</dbReference>
<keyword evidence="1" id="KW-0812">Transmembrane</keyword>